<dbReference type="AlphaFoldDB" id="A0A5B7GYA9"/>
<protein>
    <submittedName>
        <fullName evidence="1">Uncharacterized protein</fullName>
    </submittedName>
</protein>
<comment type="caution">
    <text evidence="1">The sequence shown here is derived from an EMBL/GenBank/DDBJ whole genome shotgun (WGS) entry which is preliminary data.</text>
</comment>
<evidence type="ECO:0000313" key="2">
    <source>
        <dbReference type="Proteomes" id="UP000324222"/>
    </source>
</evidence>
<accession>A0A5B7GYA9</accession>
<sequence>MALTCTSLNLGGQDINTVHRLPLCHHGAPSQGSQFKSEPSLEQFASGWAVQKQPWHHLRKITAVLGRYGGCAPRDRFNILRQRHGARQ</sequence>
<keyword evidence="2" id="KW-1185">Reference proteome</keyword>
<name>A0A5B7GYA9_PORTR</name>
<gene>
    <name evidence="1" type="ORF">E2C01_056480</name>
</gene>
<dbReference type="Proteomes" id="UP000324222">
    <property type="component" value="Unassembled WGS sequence"/>
</dbReference>
<organism evidence="1 2">
    <name type="scientific">Portunus trituberculatus</name>
    <name type="common">Swimming crab</name>
    <name type="synonym">Neptunus trituberculatus</name>
    <dbReference type="NCBI Taxonomy" id="210409"/>
    <lineage>
        <taxon>Eukaryota</taxon>
        <taxon>Metazoa</taxon>
        <taxon>Ecdysozoa</taxon>
        <taxon>Arthropoda</taxon>
        <taxon>Crustacea</taxon>
        <taxon>Multicrustacea</taxon>
        <taxon>Malacostraca</taxon>
        <taxon>Eumalacostraca</taxon>
        <taxon>Eucarida</taxon>
        <taxon>Decapoda</taxon>
        <taxon>Pleocyemata</taxon>
        <taxon>Brachyura</taxon>
        <taxon>Eubrachyura</taxon>
        <taxon>Portunoidea</taxon>
        <taxon>Portunidae</taxon>
        <taxon>Portuninae</taxon>
        <taxon>Portunus</taxon>
    </lineage>
</organism>
<dbReference type="EMBL" id="VSRR010019622">
    <property type="protein sequence ID" value="MPC62395.1"/>
    <property type="molecule type" value="Genomic_DNA"/>
</dbReference>
<evidence type="ECO:0000313" key="1">
    <source>
        <dbReference type="EMBL" id="MPC62395.1"/>
    </source>
</evidence>
<reference evidence="1 2" key="1">
    <citation type="submission" date="2019-05" db="EMBL/GenBank/DDBJ databases">
        <title>Another draft genome of Portunus trituberculatus and its Hox gene families provides insights of decapod evolution.</title>
        <authorList>
            <person name="Jeong J.-H."/>
            <person name="Song I."/>
            <person name="Kim S."/>
            <person name="Choi T."/>
            <person name="Kim D."/>
            <person name="Ryu S."/>
            <person name="Kim W."/>
        </authorList>
    </citation>
    <scope>NUCLEOTIDE SEQUENCE [LARGE SCALE GENOMIC DNA]</scope>
    <source>
        <tissue evidence="1">Muscle</tissue>
    </source>
</reference>
<proteinExistence type="predicted"/>